<feature type="chain" id="PRO_5043422583" evidence="2">
    <location>
        <begin position="17"/>
        <end position="230"/>
    </location>
</feature>
<dbReference type="GO" id="GO:0061630">
    <property type="term" value="F:ubiquitin protein ligase activity"/>
    <property type="evidence" value="ECO:0007669"/>
    <property type="project" value="UniProtKB-EC"/>
</dbReference>
<evidence type="ECO:0000259" key="3">
    <source>
        <dbReference type="Pfam" id="PF17976"/>
    </source>
</evidence>
<feature type="domain" description="RING/Ubox-like zinc-binding" evidence="4">
    <location>
        <begin position="164"/>
        <end position="216"/>
    </location>
</feature>
<evidence type="ECO:0000256" key="2">
    <source>
        <dbReference type="SAM" id="SignalP"/>
    </source>
</evidence>
<dbReference type="InterPro" id="IPR003977">
    <property type="entry name" value="Parkin"/>
</dbReference>
<keyword evidence="6" id="KW-1185">Reference proteome</keyword>
<dbReference type="GO" id="GO:0005829">
    <property type="term" value="C:cytosol"/>
    <property type="evidence" value="ECO:0007669"/>
    <property type="project" value="InterPro"/>
</dbReference>
<dbReference type="InterPro" id="IPR041170">
    <property type="entry name" value="Znf-RING_14"/>
</dbReference>
<reference evidence="5" key="1">
    <citation type="submission" date="2021-02" db="EMBL/GenBank/DDBJ databases">
        <authorList>
            <person name="Bekaert M."/>
        </authorList>
    </citation>
    <scope>NUCLEOTIDE SEQUENCE</scope>
    <source>
        <strain evidence="5">IoA-00</strain>
    </source>
</reference>
<dbReference type="Pfam" id="PF17978">
    <property type="entry name" value="zf-RING_14"/>
    <property type="match status" value="1"/>
</dbReference>
<feature type="signal peptide" evidence="2">
    <location>
        <begin position="1"/>
        <end position="16"/>
    </location>
</feature>
<sequence>MAFFSWLWQSLLYLLGYEVERDARDPSSIKIYLRTNNSSRIPLVINKDDDLTIGDLKARGILPSRNQTVIDTVRKKNSDPKKSSQNAPKTLTTLQLNSEDRGSSRSNGIFFCVFDPCSWDDVLHAAKISGSCQSCDSSNVPAKFYFKCVENFHKMESIYPPLYLIKSNSRDVPCLSCGEVENPVIVFECIDRHTRKMDILLDVLSNVVMTLLLKKQNTFTFLETINMSDT</sequence>
<evidence type="ECO:0000313" key="6">
    <source>
        <dbReference type="Proteomes" id="UP000675881"/>
    </source>
</evidence>
<evidence type="ECO:0000259" key="4">
    <source>
        <dbReference type="Pfam" id="PF17978"/>
    </source>
</evidence>
<dbReference type="GO" id="GO:0005739">
    <property type="term" value="C:mitochondrion"/>
    <property type="evidence" value="ECO:0007669"/>
    <property type="project" value="InterPro"/>
</dbReference>
<dbReference type="Proteomes" id="UP000675881">
    <property type="component" value="Chromosome 5"/>
</dbReference>
<dbReference type="GO" id="GO:0016567">
    <property type="term" value="P:protein ubiquitination"/>
    <property type="evidence" value="ECO:0007669"/>
    <property type="project" value="UniProtKB-UniPathway"/>
</dbReference>
<dbReference type="UniPathway" id="UPA00143"/>
<feature type="domain" description="Parkin RING/Ubox like zinc-binding" evidence="3">
    <location>
        <begin position="107"/>
        <end position="149"/>
    </location>
</feature>
<dbReference type="EC" id="2.3.2.31" evidence="5"/>
<protein>
    <submittedName>
        <fullName evidence="5">PARK2</fullName>
        <ecNumber evidence="5">2.3.2.31</ecNumber>
    </submittedName>
</protein>
<accession>A0A7R8CY77</accession>
<gene>
    <name evidence="5" type="ORF">LSAA_9653</name>
</gene>
<keyword evidence="5" id="KW-0808">Transferase</keyword>
<organism evidence="5 6">
    <name type="scientific">Lepeophtheirus salmonis</name>
    <name type="common">Salmon louse</name>
    <name type="synonym">Caligus salmonis</name>
    <dbReference type="NCBI Taxonomy" id="72036"/>
    <lineage>
        <taxon>Eukaryota</taxon>
        <taxon>Metazoa</taxon>
        <taxon>Ecdysozoa</taxon>
        <taxon>Arthropoda</taxon>
        <taxon>Crustacea</taxon>
        <taxon>Multicrustacea</taxon>
        <taxon>Hexanauplia</taxon>
        <taxon>Copepoda</taxon>
        <taxon>Siphonostomatoida</taxon>
        <taxon>Caligidae</taxon>
        <taxon>Lepeophtheirus</taxon>
    </lineage>
</organism>
<feature type="compositionally biased region" description="Polar residues" evidence="1">
    <location>
        <begin position="83"/>
        <end position="97"/>
    </location>
</feature>
<dbReference type="Pfam" id="PF17976">
    <property type="entry name" value="zf-RING_12"/>
    <property type="match status" value="1"/>
</dbReference>
<evidence type="ECO:0000313" key="5">
    <source>
        <dbReference type="EMBL" id="CAF2938717.1"/>
    </source>
</evidence>
<feature type="region of interest" description="Disordered" evidence="1">
    <location>
        <begin position="73"/>
        <end position="103"/>
    </location>
</feature>
<keyword evidence="5" id="KW-0012">Acyltransferase</keyword>
<dbReference type="InterPro" id="IPR041565">
    <property type="entry name" value="Parkin_Znf-RING"/>
</dbReference>
<name>A0A7R8CY77_LEPSM</name>
<feature type="compositionally biased region" description="Basic and acidic residues" evidence="1">
    <location>
        <begin position="73"/>
        <end position="82"/>
    </location>
</feature>
<evidence type="ECO:0000256" key="1">
    <source>
        <dbReference type="SAM" id="MobiDB-lite"/>
    </source>
</evidence>
<dbReference type="PRINTS" id="PR01475">
    <property type="entry name" value="PARKIN"/>
</dbReference>
<dbReference type="AlphaFoldDB" id="A0A7R8CY77"/>
<proteinExistence type="predicted"/>
<dbReference type="EMBL" id="HG994584">
    <property type="protein sequence ID" value="CAF2938717.1"/>
    <property type="molecule type" value="Genomic_DNA"/>
</dbReference>
<keyword evidence="2" id="KW-0732">Signal</keyword>
<dbReference type="OrthoDB" id="1431934at2759"/>